<organism evidence="2 3">
    <name type="scientific">Leishmania donovani</name>
    <dbReference type="NCBI Taxonomy" id="5661"/>
    <lineage>
        <taxon>Eukaryota</taxon>
        <taxon>Discoba</taxon>
        <taxon>Euglenozoa</taxon>
        <taxon>Kinetoplastea</taxon>
        <taxon>Metakinetoplastina</taxon>
        <taxon>Trypanosomatida</taxon>
        <taxon>Trypanosomatidae</taxon>
        <taxon>Leishmaniinae</taxon>
        <taxon>Leishmania</taxon>
    </lineage>
</organism>
<protein>
    <submittedName>
        <fullName evidence="2">Uncharacterized protein</fullName>
    </submittedName>
</protein>
<feature type="compositionally biased region" description="Basic and acidic residues" evidence="1">
    <location>
        <begin position="46"/>
        <end position="65"/>
    </location>
</feature>
<feature type="region of interest" description="Disordered" evidence="1">
    <location>
        <begin position="41"/>
        <end position="82"/>
    </location>
</feature>
<sequence length="273" mass="28702">MQARARAPHLRVSAPTSSCSHTHSLRARAVAHVLCSYSSLAAPDSPTREAVQRQALEEDRRRETAPTEAPRYAPSIAADDGELDVAAVGAPSEVSDLSDSTHRISTPDGAAALASVSASSALLTSLSPPSHTAPLGTSARPHMPLMRTATMETSSRLSPPPCHHTAESLSKEHLRPPPPESESYVSIRPPLQPPGASGARLFEHMPSPSPPPPLLPPPPAFADRLDAPVFSSMHVSAPWSTAALITGGGFSAVAASGRHTCAYEHPSWQPRLH</sequence>
<dbReference type="EMBL" id="CP029521">
    <property type="protein sequence ID" value="AYU78801.1"/>
    <property type="molecule type" value="Genomic_DNA"/>
</dbReference>
<reference evidence="2 3" key="1">
    <citation type="journal article" date="2018" name="Sci. Rep.">
        <title>A complete Leishmania donovani reference genome identifies novel genetic variations associated with virulence.</title>
        <authorList>
            <person name="Lypaczewski P."/>
            <person name="Hoshizaki J."/>
            <person name="Zhang W.-W."/>
            <person name="McCall L.-I."/>
            <person name="Torcivia-Rodriguez J."/>
            <person name="Simonyan V."/>
            <person name="Kaur A."/>
            <person name="Dewar K."/>
            <person name="Matlashewski G."/>
        </authorList>
    </citation>
    <scope>NUCLEOTIDE SEQUENCE [LARGE SCALE GENOMIC DNA]</scope>
    <source>
        <strain evidence="2 3">LdCL</strain>
    </source>
</reference>
<dbReference type="VEuPathDB" id="TriTrypDB:LdBPK_220840.1"/>
<proteinExistence type="predicted"/>
<dbReference type="VEuPathDB" id="TriTrypDB:LdCL_220015800"/>
<feature type="region of interest" description="Disordered" evidence="1">
    <location>
        <begin position="1"/>
        <end position="21"/>
    </location>
</feature>
<accession>A0A3Q8ILL9</accession>
<evidence type="ECO:0000256" key="1">
    <source>
        <dbReference type="SAM" id="MobiDB-lite"/>
    </source>
</evidence>
<name>A0A3Q8ILL9_LEIDO</name>
<dbReference type="AlphaFoldDB" id="A0A3Q8ILL9"/>
<gene>
    <name evidence="2" type="ORF">LdCL_220015800</name>
</gene>
<feature type="region of interest" description="Disordered" evidence="1">
    <location>
        <begin position="151"/>
        <end position="197"/>
    </location>
</feature>
<dbReference type="OrthoDB" id="267766at2759"/>
<evidence type="ECO:0000313" key="3">
    <source>
        <dbReference type="Proteomes" id="UP000274082"/>
    </source>
</evidence>
<dbReference type="Proteomes" id="UP000274082">
    <property type="component" value="Chromosome 22"/>
</dbReference>
<feature type="compositionally biased region" description="Basic and acidic residues" evidence="1">
    <location>
        <begin position="164"/>
        <end position="175"/>
    </location>
</feature>
<evidence type="ECO:0000313" key="2">
    <source>
        <dbReference type="EMBL" id="AYU78801.1"/>
    </source>
</evidence>
<keyword evidence="3" id="KW-1185">Reference proteome</keyword>